<dbReference type="RefSeq" id="WP_307628760.1">
    <property type="nucleotide sequence ID" value="NZ_JAUSZS010000006.1"/>
</dbReference>
<feature type="domain" description="IPT/TIG" evidence="1">
    <location>
        <begin position="173"/>
        <end position="258"/>
    </location>
</feature>
<feature type="domain" description="IPT/TIG" evidence="1">
    <location>
        <begin position="260"/>
        <end position="341"/>
    </location>
</feature>
<name>A0ABU0RT37_9ACTN</name>
<dbReference type="InterPro" id="IPR014756">
    <property type="entry name" value="Ig_E-set"/>
</dbReference>
<feature type="domain" description="IPT/TIG" evidence="1">
    <location>
        <begin position="3"/>
        <end position="84"/>
    </location>
</feature>
<accession>A0ABU0RT37</accession>
<gene>
    <name evidence="2" type="ORF">QFZ49_005128</name>
</gene>
<keyword evidence="3" id="KW-1185">Reference proteome</keyword>
<dbReference type="Proteomes" id="UP001223072">
    <property type="component" value="Unassembled WGS sequence"/>
</dbReference>
<proteinExistence type="predicted"/>
<dbReference type="PANTHER" id="PTHR22625:SF70">
    <property type="entry name" value="PLEXIN A, ISOFORM A"/>
    <property type="match status" value="1"/>
</dbReference>
<dbReference type="SUPFAM" id="SSF81296">
    <property type="entry name" value="E set domains"/>
    <property type="match status" value="5"/>
</dbReference>
<feature type="domain" description="IPT/TIG" evidence="1">
    <location>
        <begin position="343"/>
        <end position="421"/>
    </location>
</feature>
<dbReference type="Gene3D" id="2.60.40.10">
    <property type="entry name" value="Immunoglobulins"/>
    <property type="match status" value="5"/>
</dbReference>
<dbReference type="Pfam" id="PF01833">
    <property type="entry name" value="TIG"/>
    <property type="match status" value="5"/>
</dbReference>
<dbReference type="InterPro" id="IPR013783">
    <property type="entry name" value="Ig-like_fold"/>
</dbReference>
<dbReference type="EMBL" id="JAUSZS010000006">
    <property type="protein sequence ID" value="MDQ0935157.1"/>
    <property type="molecule type" value="Genomic_DNA"/>
</dbReference>
<dbReference type="CDD" id="cd00102">
    <property type="entry name" value="IPT"/>
    <property type="match status" value="2"/>
</dbReference>
<evidence type="ECO:0000259" key="1">
    <source>
        <dbReference type="SMART" id="SM00429"/>
    </source>
</evidence>
<evidence type="ECO:0000313" key="2">
    <source>
        <dbReference type="EMBL" id="MDQ0935157.1"/>
    </source>
</evidence>
<evidence type="ECO:0000313" key="3">
    <source>
        <dbReference type="Proteomes" id="UP001223072"/>
    </source>
</evidence>
<dbReference type="InterPro" id="IPR002909">
    <property type="entry name" value="IPT_dom"/>
</dbReference>
<dbReference type="InterPro" id="IPR031148">
    <property type="entry name" value="Plexin"/>
</dbReference>
<feature type="domain" description="IPT/TIG" evidence="1">
    <location>
        <begin position="88"/>
        <end position="169"/>
    </location>
</feature>
<sequence>MAAPVVSSVSPNQGSASGGTSVIVSGAGFTGATVVRFGTKTATSFTVNSSTQITAVSPSGTGTVNVAVTTSQGTSTQQVPFTYVTPSAPLLSSLSPSQGPAAGGTTVTLTGTNLTGATAVRFNGTAATSFTVDSATQITAVAPAHAAGAAAVTVTTPGGTSNPLTFTYLSLAAPSVTGLSPAQGPVTGGTTLTLTGTDFTGATAVRFNGTAATSFTVNSTTQITAVAPAHAAGAAAVTVTTPGGTSNPDNPNAYFYYAAPPSPTTLAPASGTTAGGATVTLTGNDLLGATAVRFDGLAATSFTVDSATQITAVSPAHAAGAAAVTVTTPGGTSSPLSYIYLAAPTLTSLTPAQGPTHAGTVITLTGSNLTTTTSVQFGSTPASFTVASPTQITAVAPTGPAGPVTVTATTFAGTSNGLPYTRADAPAI</sequence>
<dbReference type="SMART" id="SM00429">
    <property type="entry name" value="IPT"/>
    <property type="match status" value="5"/>
</dbReference>
<reference evidence="2 3" key="1">
    <citation type="submission" date="2023-07" db="EMBL/GenBank/DDBJ databases">
        <title>Comparative genomics of wheat-associated soil bacteria to identify genetic determinants of phenazine resistance.</title>
        <authorList>
            <person name="Mouncey N."/>
        </authorList>
    </citation>
    <scope>NUCLEOTIDE SEQUENCE [LARGE SCALE GENOMIC DNA]</scope>
    <source>
        <strain evidence="2 3">W2I16</strain>
    </source>
</reference>
<organism evidence="2 3">
    <name type="scientific">Streptomyces turgidiscabies</name>
    <dbReference type="NCBI Taxonomy" id="85558"/>
    <lineage>
        <taxon>Bacteria</taxon>
        <taxon>Bacillati</taxon>
        <taxon>Actinomycetota</taxon>
        <taxon>Actinomycetes</taxon>
        <taxon>Kitasatosporales</taxon>
        <taxon>Streptomycetaceae</taxon>
        <taxon>Streptomyces</taxon>
    </lineage>
</organism>
<protein>
    <recommendedName>
        <fullName evidence="1">IPT/TIG domain-containing protein</fullName>
    </recommendedName>
</protein>
<dbReference type="PANTHER" id="PTHR22625">
    <property type="entry name" value="PLEXIN"/>
    <property type="match status" value="1"/>
</dbReference>
<comment type="caution">
    <text evidence="2">The sequence shown here is derived from an EMBL/GenBank/DDBJ whole genome shotgun (WGS) entry which is preliminary data.</text>
</comment>